<name>A0A1G8X0S5_9FIRM</name>
<keyword evidence="1" id="KW-0175">Coiled coil</keyword>
<evidence type="ECO:0000256" key="1">
    <source>
        <dbReference type="SAM" id="Coils"/>
    </source>
</evidence>
<evidence type="ECO:0000313" key="3">
    <source>
        <dbReference type="Proteomes" id="UP000198718"/>
    </source>
</evidence>
<proteinExistence type="predicted"/>
<organism evidence="2 3">
    <name type="scientific">Natronincola ferrireducens</name>
    <dbReference type="NCBI Taxonomy" id="393762"/>
    <lineage>
        <taxon>Bacteria</taxon>
        <taxon>Bacillati</taxon>
        <taxon>Bacillota</taxon>
        <taxon>Clostridia</taxon>
        <taxon>Peptostreptococcales</taxon>
        <taxon>Natronincolaceae</taxon>
        <taxon>Natronincola</taxon>
    </lineage>
</organism>
<protein>
    <submittedName>
        <fullName evidence="2">Uncharacterized protein</fullName>
    </submittedName>
</protein>
<dbReference type="RefSeq" id="WP_090548713.1">
    <property type="nucleotide sequence ID" value="NZ_FNFP01000001.1"/>
</dbReference>
<dbReference type="AlphaFoldDB" id="A0A1G8X0S5"/>
<dbReference type="OrthoDB" id="1953536at2"/>
<feature type="coiled-coil region" evidence="1">
    <location>
        <begin position="63"/>
        <end position="118"/>
    </location>
</feature>
<dbReference type="Proteomes" id="UP000198718">
    <property type="component" value="Unassembled WGS sequence"/>
</dbReference>
<accession>A0A1G8X0S5</accession>
<evidence type="ECO:0000313" key="2">
    <source>
        <dbReference type="EMBL" id="SDJ84061.1"/>
    </source>
</evidence>
<gene>
    <name evidence="2" type="ORF">SAMN05660472_00083</name>
</gene>
<keyword evidence="3" id="KW-1185">Reference proteome</keyword>
<sequence length="219" mass="25107">MTKISRTSTVAGKRVQNSYVNRVRYVEKSDGVQAVTPVDAIKNQTGYYSSNYTLASDFFYKKLEELKREYKEFYHDHRRLEEAIENIDEESDHLLEHMKELIEKYNKALHSLKKLDEVMSTNNAIKVIDVVDSFKAALGHIGILVDESYTMVLDADVFIDKITNSLDPLNFLFQPMEGLVIKLYRAFKSVKYMAPKGIQKSYGDGIDRGLAGMLLDEES</sequence>
<dbReference type="EMBL" id="FNFP01000001">
    <property type="protein sequence ID" value="SDJ84061.1"/>
    <property type="molecule type" value="Genomic_DNA"/>
</dbReference>
<reference evidence="2 3" key="1">
    <citation type="submission" date="2016-10" db="EMBL/GenBank/DDBJ databases">
        <authorList>
            <person name="de Groot N.N."/>
        </authorList>
    </citation>
    <scope>NUCLEOTIDE SEQUENCE [LARGE SCALE GENOMIC DNA]</scope>
    <source>
        <strain evidence="2 3">DSM 18346</strain>
    </source>
</reference>